<dbReference type="RefSeq" id="XP_018271384.1">
    <property type="nucleotide sequence ID" value="XM_018416780.1"/>
</dbReference>
<keyword evidence="2" id="KW-0472">Membrane</keyword>
<dbReference type="Proteomes" id="UP000053890">
    <property type="component" value="Unassembled WGS sequence"/>
</dbReference>
<evidence type="ECO:0000313" key="4">
    <source>
        <dbReference type="Proteomes" id="UP000053890"/>
    </source>
</evidence>
<reference evidence="3 4" key="1">
    <citation type="journal article" date="2015" name="Front. Microbiol.">
        <title>Genome sequence of the plant growth promoting endophytic yeast Rhodotorula graminis WP1.</title>
        <authorList>
            <person name="Firrincieli A."/>
            <person name="Otillar R."/>
            <person name="Salamov A."/>
            <person name="Schmutz J."/>
            <person name="Khan Z."/>
            <person name="Redman R.S."/>
            <person name="Fleck N.D."/>
            <person name="Lindquist E."/>
            <person name="Grigoriev I.V."/>
            <person name="Doty S.L."/>
        </authorList>
    </citation>
    <scope>NUCLEOTIDE SEQUENCE [LARGE SCALE GENOMIC DNA]</scope>
    <source>
        <strain evidence="3 4">WP1</strain>
    </source>
</reference>
<feature type="transmembrane region" description="Helical" evidence="2">
    <location>
        <begin position="139"/>
        <end position="158"/>
    </location>
</feature>
<dbReference type="AlphaFoldDB" id="A0A194S487"/>
<accession>A0A194S487</accession>
<protein>
    <submittedName>
        <fullName evidence="3">Uncharacterized protein</fullName>
    </submittedName>
</protein>
<feature type="region of interest" description="Disordered" evidence="1">
    <location>
        <begin position="275"/>
        <end position="313"/>
    </location>
</feature>
<proteinExistence type="predicted"/>
<sequence length="525" mass="56652">MALDLDRVVSTHRLVDEEKVLQLGLAHFGYVRMLLVLVPASSIIFGMALRLAVTYASRYFRDRWVYRVVVPVLSVLATGSIAAQVALVFQTVTVIVERSSTHLDRSPITVLAQVCATAMSIIARGFFISRMYELNKSPFILSTAIFLWLAATAFLLAWEVDYSNPKLVIGSPITWANIGSWSLFVGSAFVSAVLFRELRSLLGRSLHTLSVRDRAAAYAKIWVESSGLLAVAYLASSLTQAIKDGSAVARLTSIWTFLIVPLVAIFSVMFSLVSRPSPPSVTPRSSTMGSRSRTKRSNSALSRSRNGGGGADLFSLQRMRCSGARDVDDDDHLPPVPAMLETNSVSRPVRGGGGAVLPDAAARAAGPVQPDDPRTWRGDAGRLFPALQFDPAHSLSTAGRSSTLSASFQGTTDFDTFSLPQVAALRRESSTPILGRSPTTSSIQHASSTQQQHDGAGSAPTLHEAAEYDEALVDLHPTVASLDLDAFETCNPLVWGPRRRAADEEQEQGVRREPERSPPSASSPS</sequence>
<keyword evidence="2" id="KW-0812">Transmembrane</keyword>
<dbReference type="EMBL" id="KQ474078">
    <property type="protein sequence ID" value="KPV75335.1"/>
    <property type="molecule type" value="Genomic_DNA"/>
</dbReference>
<feature type="transmembrane region" description="Helical" evidence="2">
    <location>
        <begin position="30"/>
        <end position="52"/>
    </location>
</feature>
<feature type="region of interest" description="Disordered" evidence="1">
    <location>
        <begin position="496"/>
        <end position="525"/>
    </location>
</feature>
<feature type="compositionally biased region" description="Basic and acidic residues" evidence="1">
    <location>
        <begin position="500"/>
        <end position="516"/>
    </location>
</feature>
<feature type="transmembrane region" description="Helical" evidence="2">
    <location>
        <begin position="108"/>
        <end position="127"/>
    </location>
</feature>
<feature type="region of interest" description="Disordered" evidence="1">
    <location>
        <begin position="429"/>
        <end position="460"/>
    </location>
</feature>
<feature type="transmembrane region" description="Helical" evidence="2">
    <location>
        <begin position="178"/>
        <end position="195"/>
    </location>
</feature>
<feature type="transmembrane region" description="Helical" evidence="2">
    <location>
        <begin position="254"/>
        <end position="274"/>
    </location>
</feature>
<feature type="compositionally biased region" description="Polar residues" evidence="1">
    <location>
        <begin position="437"/>
        <end position="453"/>
    </location>
</feature>
<feature type="transmembrane region" description="Helical" evidence="2">
    <location>
        <begin position="64"/>
        <end position="88"/>
    </location>
</feature>
<gene>
    <name evidence="3" type="ORF">RHOBADRAFT_53324</name>
</gene>
<evidence type="ECO:0000313" key="3">
    <source>
        <dbReference type="EMBL" id="KPV75335.1"/>
    </source>
</evidence>
<dbReference type="OMA" id="WANIGSW"/>
<organism evidence="3 4">
    <name type="scientific">Rhodotorula graminis (strain WP1)</name>
    <dbReference type="NCBI Taxonomy" id="578459"/>
    <lineage>
        <taxon>Eukaryota</taxon>
        <taxon>Fungi</taxon>
        <taxon>Dikarya</taxon>
        <taxon>Basidiomycota</taxon>
        <taxon>Pucciniomycotina</taxon>
        <taxon>Microbotryomycetes</taxon>
        <taxon>Sporidiobolales</taxon>
        <taxon>Sporidiobolaceae</taxon>
        <taxon>Rhodotorula</taxon>
    </lineage>
</organism>
<name>A0A194S487_RHOGW</name>
<evidence type="ECO:0000256" key="1">
    <source>
        <dbReference type="SAM" id="MobiDB-lite"/>
    </source>
</evidence>
<keyword evidence="4" id="KW-1185">Reference proteome</keyword>
<keyword evidence="2" id="KW-1133">Transmembrane helix</keyword>
<evidence type="ECO:0000256" key="2">
    <source>
        <dbReference type="SAM" id="Phobius"/>
    </source>
</evidence>
<dbReference type="GeneID" id="28977228"/>
<dbReference type="OrthoDB" id="10442062at2759"/>